<proteinExistence type="predicted"/>
<dbReference type="InterPro" id="IPR027417">
    <property type="entry name" value="P-loop_NTPase"/>
</dbReference>
<dbReference type="Proteomes" id="UP000663873">
    <property type="component" value="Unassembled WGS sequence"/>
</dbReference>
<protein>
    <recommendedName>
        <fullName evidence="4">Adenylate kinase</fullName>
    </recommendedName>
</protein>
<organism evidence="2 3">
    <name type="scientific">Rotaria socialis</name>
    <dbReference type="NCBI Taxonomy" id="392032"/>
    <lineage>
        <taxon>Eukaryota</taxon>
        <taxon>Metazoa</taxon>
        <taxon>Spiralia</taxon>
        <taxon>Gnathifera</taxon>
        <taxon>Rotifera</taxon>
        <taxon>Eurotatoria</taxon>
        <taxon>Bdelloidea</taxon>
        <taxon>Philodinida</taxon>
        <taxon>Philodinidae</taxon>
        <taxon>Rotaria</taxon>
    </lineage>
</organism>
<gene>
    <name evidence="1" type="ORF">HFQ381_LOCUS34811</name>
    <name evidence="2" type="ORF">UJA718_LOCUS47281</name>
</gene>
<dbReference type="AlphaFoldDB" id="A0A821XDA8"/>
<dbReference type="EMBL" id="CAJOBP010088833">
    <property type="protein sequence ID" value="CAF4940135.1"/>
    <property type="molecule type" value="Genomic_DNA"/>
</dbReference>
<name>A0A821XDA8_9BILA</name>
<evidence type="ECO:0000313" key="3">
    <source>
        <dbReference type="Proteomes" id="UP000663873"/>
    </source>
</evidence>
<feature type="non-terminal residue" evidence="2">
    <location>
        <position position="69"/>
    </location>
</feature>
<reference evidence="2" key="1">
    <citation type="submission" date="2021-02" db="EMBL/GenBank/DDBJ databases">
        <authorList>
            <person name="Nowell W R."/>
        </authorList>
    </citation>
    <scope>NUCLEOTIDE SEQUENCE</scope>
</reference>
<comment type="caution">
    <text evidence="2">The sequence shown here is derived from an EMBL/GenBank/DDBJ whole genome shotgun (WGS) entry which is preliminary data.</text>
</comment>
<evidence type="ECO:0000313" key="1">
    <source>
        <dbReference type="EMBL" id="CAF4634709.1"/>
    </source>
</evidence>
<evidence type="ECO:0000313" key="2">
    <source>
        <dbReference type="EMBL" id="CAF4940135.1"/>
    </source>
</evidence>
<dbReference type="Proteomes" id="UP000663851">
    <property type="component" value="Unassembled WGS sequence"/>
</dbReference>
<keyword evidence="3" id="KW-1185">Reference proteome</keyword>
<feature type="non-terminal residue" evidence="2">
    <location>
        <position position="1"/>
    </location>
</feature>
<accession>A0A821XDA8</accession>
<dbReference type="EMBL" id="CAJOBO010019306">
    <property type="protein sequence ID" value="CAF4634709.1"/>
    <property type="molecule type" value="Genomic_DNA"/>
</dbReference>
<sequence length="69" mass="7975">EEENIKAYLQDGEPLAPEILDKIVKPWWTEEPYRSRGIVLEGFPSSEDETVYMIDNQLIPDVVIQLNAE</sequence>
<evidence type="ECO:0008006" key="4">
    <source>
        <dbReference type="Google" id="ProtNLM"/>
    </source>
</evidence>
<dbReference type="Gene3D" id="3.40.50.300">
    <property type="entry name" value="P-loop containing nucleotide triphosphate hydrolases"/>
    <property type="match status" value="1"/>
</dbReference>